<sequence length="96" mass="11226">MLSSHARQRIQLQVNQRWRFDRILFNYTQGFLYLSRYYWSRGVLHNIGVQIHHRPEKKMTLKHAIEGKNTRSEDPPAPLSDVAAPGIAGALRFQCH</sequence>
<evidence type="ECO:0000313" key="1">
    <source>
        <dbReference type="EMBL" id="KAI9923032.1"/>
    </source>
</evidence>
<organism evidence="1 2">
    <name type="scientific">Peronosclerospora sorghi</name>
    <dbReference type="NCBI Taxonomy" id="230839"/>
    <lineage>
        <taxon>Eukaryota</taxon>
        <taxon>Sar</taxon>
        <taxon>Stramenopiles</taxon>
        <taxon>Oomycota</taxon>
        <taxon>Peronosporomycetes</taxon>
        <taxon>Peronosporales</taxon>
        <taxon>Peronosporaceae</taxon>
        <taxon>Peronosclerospora</taxon>
    </lineage>
</organism>
<comment type="caution">
    <text evidence="1">The sequence shown here is derived from an EMBL/GenBank/DDBJ whole genome shotgun (WGS) entry which is preliminary data.</text>
</comment>
<gene>
    <name evidence="1" type="ORF">PsorP6_000592</name>
</gene>
<name>A0ACC0WW82_9STRA</name>
<reference evidence="1 2" key="1">
    <citation type="journal article" date="2022" name="bioRxiv">
        <title>The genome of the oomycete Peronosclerospora sorghi, a cosmopolitan pathogen of maize and sorghum, is inflated with dispersed pseudogenes.</title>
        <authorList>
            <person name="Fletcher K."/>
            <person name="Martin F."/>
            <person name="Isakeit T."/>
            <person name="Cavanaugh K."/>
            <person name="Magill C."/>
            <person name="Michelmore R."/>
        </authorList>
    </citation>
    <scope>NUCLEOTIDE SEQUENCE [LARGE SCALE GENOMIC DNA]</scope>
    <source>
        <strain evidence="1">P6</strain>
    </source>
</reference>
<dbReference type="EMBL" id="CM047580">
    <property type="protein sequence ID" value="KAI9923032.1"/>
    <property type="molecule type" value="Genomic_DNA"/>
</dbReference>
<protein>
    <submittedName>
        <fullName evidence="1">Uncharacterized protein</fullName>
    </submittedName>
</protein>
<accession>A0ACC0WW82</accession>
<evidence type="ECO:0000313" key="2">
    <source>
        <dbReference type="Proteomes" id="UP001163321"/>
    </source>
</evidence>
<dbReference type="Proteomes" id="UP001163321">
    <property type="component" value="Chromosome 1"/>
</dbReference>
<proteinExistence type="predicted"/>
<keyword evidence="2" id="KW-1185">Reference proteome</keyword>